<dbReference type="EMBL" id="MLFT02000006">
    <property type="protein sequence ID" value="PHT45123.1"/>
    <property type="molecule type" value="Genomic_DNA"/>
</dbReference>
<feature type="coiled-coil region" evidence="1">
    <location>
        <begin position="61"/>
        <end position="119"/>
    </location>
</feature>
<accession>A0A2G2WIR0</accession>
<dbReference type="AlphaFoldDB" id="A0A2G2WIR0"/>
<keyword evidence="3" id="KW-1185">Reference proteome</keyword>
<protein>
    <submittedName>
        <fullName evidence="2">Uncharacterized protein</fullName>
    </submittedName>
</protein>
<reference evidence="3" key="2">
    <citation type="journal article" date="2017" name="J. Anim. Genet.">
        <title>Multiple reference genome sequences of hot pepper reveal the massive evolution of plant disease resistance genes by retroduplication.</title>
        <authorList>
            <person name="Kim S."/>
            <person name="Park J."/>
            <person name="Yeom S.-I."/>
            <person name="Kim Y.-M."/>
            <person name="Seo E."/>
            <person name="Kim K.-T."/>
            <person name="Kim M.-S."/>
            <person name="Lee J.M."/>
            <person name="Cheong K."/>
            <person name="Shin H.-S."/>
            <person name="Kim S.-B."/>
            <person name="Han K."/>
            <person name="Lee J."/>
            <person name="Park M."/>
            <person name="Lee H.-A."/>
            <person name="Lee H.-Y."/>
            <person name="Lee Y."/>
            <person name="Oh S."/>
            <person name="Lee J.H."/>
            <person name="Choi E."/>
            <person name="Choi E."/>
            <person name="Lee S.E."/>
            <person name="Jeon J."/>
            <person name="Kim H."/>
            <person name="Choi G."/>
            <person name="Song H."/>
            <person name="Lee J."/>
            <person name="Lee S.-C."/>
            <person name="Kwon J.-K."/>
            <person name="Lee H.-Y."/>
            <person name="Koo N."/>
            <person name="Hong Y."/>
            <person name="Kim R.W."/>
            <person name="Kang W.-H."/>
            <person name="Huh J.H."/>
            <person name="Kang B.-C."/>
            <person name="Yang T.-J."/>
            <person name="Lee Y.-H."/>
            <person name="Bennetzen J.L."/>
            <person name="Choi D."/>
        </authorList>
    </citation>
    <scope>NUCLEOTIDE SEQUENCE [LARGE SCALE GENOMIC DNA]</scope>
    <source>
        <strain evidence="3">cv. PBC81</strain>
    </source>
</reference>
<dbReference type="Proteomes" id="UP000224567">
    <property type="component" value="Unassembled WGS sequence"/>
</dbReference>
<dbReference type="OrthoDB" id="1939301at2759"/>
<proteinExistence type="predicted"/>
<reference evidence="2 3" key="1">
    <citation type="journal article" date="2017" name="Genome Biol.">
        <title>New reference genome sequences of hot pepper reveal the massive evolution of plant disease-resistance genes by retroduplication.</title>
        <authorList>
            <person name="Kim S."/>
            <person name="Park J."/>
            <person name="Yeom S.I."/>
            <person name="Kim Y.M."/>
            <person name="Seo E."/>
            <person name="Kim K.T."/>
            <person name="Kim M.S."/>
            <person name="Lee J.M."/>
            <person name="Cheong K."/>
            <person name="Shin H.S."/>
            <person name="Kim S.B."/>
            <person name="Han K."/>
            <person name="Lee J."/>
            <person name="Park M."/>
            <person name="Lee H.A."/>
            <person name="Lee H.Y."/>
            <person name="Lee Y."/>
            <person name="Oh S."/>
            <person name="Lee J.H."/>
            <person name="Choi E."/>
            <person name="Choi E."/>
            <person name="Lee S.E."/>
            <person name="Jeon J."/>
            <person name="Kim H."/>
            <person name="Choi G."/>
            <person name="Song H."/>
            <person name="Lee J."/>
            <person name="Lee S.C."/>
            <person name="Kwon J.K."/>
            <person name="Lee H.Y."/>
            <person name="Koo N."/>
            <person name="Hong Y."/>
            <person name="Kim R.W."/>
            <person name="Kang W.H."/>
            <person name="Huh J.H."/>
            <person name="Kang B.C."/>
            <person name="Yang T.J."/>
            <person name="Lee Y.H."/>
            <person name="Bennetzen J.L."/>
            <person name="Choi D."/>
        </authorList>
    </citation>
    <scope>NUCLEOTIDE SEQUENCE [LARGE SCALE GENOMIC DNA]</scope>
    <source>
        <strain evidence="3">cv. PBC81</strain>
    </source>
</reference>
<evidence type="ECO:0000256" key="1">
    <source>
        <dbReference type="SAM" id="Coils"/>
    </source>
</evidence>
<name>A0A2G2WIR0_CAPBA</name>
<dbReference type="STRING" id="33114.A0A2G2WIR0"/>
<evidence type="ECO:0000313" key="3">
    <source>
        <dbReference type="Proteomes" id="UP000224567"/>
    </source>
</evidence>
<sequence length="278" mass="31294">MDKCNGCGKLGRMVRDRLVSAYQASLPHSPAVSVWVCIVRKIRYSYIAEWMECAKASPAVRKGKKKNVKDELDRIKQAEKKKRRLEKALATSAAIRFELEKKKQKKKEEQQKLDEEGAAIAEAVALHVLVGEESDDSCELLLKKDKESNRWDLGRNFDFFMGGERAMLPHQDFSVYSVEGAQWISGPNGDGCIWNEQENTSWMVSSVPLVGNVHQQWFDEGNWEVQRISAGLLAAQAVSSLQIAGDAPVTHMSLIGCRDSELENLNNEGLRIEEKLFP</sequence>
<evidence type="ECO:0000313" key="2">
    <source>
        <dbReference type="EMBL" id="PHT45123.1"/>
    </source>
</evidence>
<dbReference type="PANTHER" id="PTHR34212">
    <property type="entry name" value="OS02G0104200 PROTEIN"/>
    <property type="match status" value="1"/>
</dbReference>
<organism evidence="2 3">
    <name type="scientific">Capsicum baccatum</name>
    <name type="common">Peruvian pepper</name>
    <dbReference type="NCBI Taxonomy" id="33114"/>
    <lineage>
        <taxon>Eukaryota</taxon>
        <taxon>Viridiplantae</taxon>
        <taxon>Streptophyta</taxon>
        <taxon>Embryophyta</taxon>
        <taxon>Tracheophyta</taxon>
        <taxon>Spermatophyta</taxon>
        <taxon>Magnoliopsida</taxon>
        <taxon>eudicotyledons</taxon>
        <taxon>Gunneridae</taxon>
        <taxon>Pentapetalae</taxon>
        <taxon>asterids</taxon>
        <taxon>lamiids</taxon>
        <taxon>Solanales</taxon>
        <taxon>Solanaceae</taxon>
        <taxon>Solanoideae</taxon>
        <taxon>Capsiceae</taxon>
        <taxon>Capsicum</taxon>
    </lineage>
</organism>
<dbReference type="PANTHER" id="PTHR34212:SF4">
    <property type="match status" value="1"/>
</dbReference>
<keyword evidence="1" id="KW-0175">Coiled coil</keyword>
<comment type="caution">
    <text evidence="2">The sequence shown here is derived from an EMBL/GenBank/DDBJ whole genome shotgun (WGS) entry which is preliminary data.</text>
</comment>
<gene>
    <name evidence="2" type="ORF">CQW23_14281</name>
</gene>